<dbReference type="OrthoDB" id="8846308at2"/>
<dbReference type="Proteomes" id="UP000315949">
    <property type="component" value="Unassembled WGS sequence"/>
</dbReference>
<dbReference type="GO" id="GO:0008168">
    <property type="term" value="F:methyltransferase activity"/>
    <property type="evidence" value="ECO:0007669"/>
    <property type="project" value="UniProtKB-KW"/>
</dbReference>
<evidence type="ECO:0000313" key="1">
    <source>
        <dbReference type="EMBL" id="TWT16838.1"/>
    </source>
</evidence>
<keyword evidence="1" id="KW-0808">Transferase</keyword>
<keyword evidence="2" id="KW-1185">Reference proteome</keyword>
<comment type="caution">
    <text evidence="1">The sequence shown here is derived from an EMBL/GenBank/DDBJ whole genome shotgun (WGS) entry which is preliminary data.</text>
</comment>
<accession>A0A5C5TTZ1</accession>
<dbReference type="EC" id="2.1.1.-" evidence="1"/>
<dbReference type="RefSeq" id="WP_146313716.1">
    <property type="nucleotide sequence ID" value="NZ_VOHE01000015.1"/>
</dbReference>
<proteinExistence type="predicted"/>
<organism evidence="1 2">
    <name type="scientific">Luteimonas wenzhouensis</name>
    <dbReference type="NCBI Taxonomy" id="2599615"/>
    <lineage>
        <taxon>Bacteria</taxon>
        <taxon>Pseudomonadati</taxon>
        <taxon>Pseudomonadota</taxon>
        <taxon>Gammaproteobacteria</taxon>
        <taxon>Lysobacterales</taxon>
        <taxon>Lysobacteraceae</taxon>
        <taxon>Luteimonas</taxon>
    </lineage>
</organism>
<gene>
    <name evidence="1" type="ORF">FQY79_15115</name>
</gene>
<name>A0A5C5TTZ1_9GAMM</name>
<dbReference type="GO" id="GO:0032259">
    <property type="term" value="P:methylation"/>
    <property type="evidence" value="ECO:0007669"/>
    <property type="project" value="UniProtKB-KW"/>
</dbReference>
<dbReference type="AlphaFoldDB" id="A0A5C5TTZ1"/>
<dbReference type="InterPro" id="IPR027612">
    <property type="entry name" value="Put_MTase_LIC12133"/>
</dbReference>
<reference evidence="1 2" key="1">
    <citation type="submission" date="2019-07" db="EMBL/GenBank/DDBJ databases">
        <title>Luteimonas sp. YD-1 nov., isolated from acidic soil.</title>
        <authorList>
            <person name="Zhou J."/>
        </authorList>
    </citation>
    <scope>NUCLEOTIDE SEQUENCE [LARGE SCALE GENOMIC DNA]</scope>
    <source>
        <strain evidence="1 2">YD-1</strain>
    </source>
</reference>
<dbReference type="NCBIfam" id="TIGR04325">
    <property type="entry name" value="MTase_LIC12133"/>
    <property type="match status" value="1"/>
</dbReference>
<dbReference type="EMBL" id="VOHE01000015">
    <property type="protein sequence ID" value="TWT16838.1"/>
    <property type="molecule type" value="Genomic_DNA"/>
</dbReference>
<keyword evidence="1" id="KW-0489">Methyltransferase</keyword>
<protein>
    <submittedName>
        <fullName evidence="1">Methyltransferase, TIGR04325 family</fullName>
        <ecNumber evidence="1">2.1.1.-</ecNumber>
    </submittedName>
</protein>
<evidence type="ECO:0000313" key="2">
    <source>
        <dbReference type="Proteomes" id="UP000315949"/>
    </source>
</evidence>
<sequence>MTPLERLLVRVAELPGLRVPGRPLYRRYFSRPYRHGNAYHGVYASHAEALAAAPRSLSNTYDIDAATTMYRGEFEQVRACDYPVVYWLSRLLAEGVRDVFDLGGHLGQAYYGFRRYVDYPPGLRWRVHDVPRVMEAGRRWAAGHDDLGALRFADDAAEADGRDLLVSTGALQYLDYSLPELLGRMARPPGRVIVNLVPMHPERAYFTLQNLGIAICPYRVMCLPAFVDEMAALGYELRDRWELPERHIRVPFERWASIDAYHGMYFARPPA</sequence>